<sequence>MKKISLALCLAGLFTFASADIFSVSAGYGIQEQKIGGYIQNGDNKNYFGEKSVNPTDPYTGYLGLKNKKHPYFWVKLIHPIPVIPNMKFQYTKYETSGHSNYISGNVSLFGKTRITYVITDADTYMSINSYDASLFYEFKPAIADIEIGAGVDYWKLKFSVYDNVNKRYAVNYSGSIPLPYVYGNIETMKFLNFSLIGNAKIAKLGDNHHYDYLGALKYTIDIPGPINPFIKVGYKYKELFYKDGTDETKLSFKGAFAELGVKF</sequence>
<organism evidence="2 3">
    <name type="scientific">Caminibacter mediatlanticus TB-2</name>
    <dbReference type="NCBI Taxonomy" id="391592"/>
    <lineage>
        <taxon>Bacteria</taxon>
        <taxon>Pseudomonadati</taxon>
        <taxon>Campylobacterota</taxon>
        <taxon>Epsilonproteobacteria</taxon>
        <taxon>Nautiliales</taxon>
        <taxon>Nautiliaceae</taxon>
        <taxon>Caminibacter</taxon>
    </lineage>
</organism>
<name>A0AAI9AGS6_9BACT</name>
<gene>
    <name evidence="2" type="ORF">CMTB2_09015</name>
</gene>
<dbReference type="AlphaFoldDB" id="A0AAI9AGS6"/>
<dbReference type="InterPro" id="IPR026387">
    <property type="entry name" value="OMP_w_GlyGly"/>
</dbReference>
<protein>
    <recommendedName>
        <fullName evidence="4">TIGR04219 family outer membrane beta-barrel protein</fullName>
    </recommendedName>
</protein>
<feature type="signal peptide" evidence="1">
    <location>
        <begin position="1"/>
        <end position="19"/>
    </location>
</feature>
<accession>A0AAI9AGS6</accession>
<keyword evidence="1" id="KW-0732">Signal</keyword>
<comment type="caution">
    <text evidence="2">The sequence shown here is derived from an EMBL/GenBank/DDBJ whole genome shotgun (WGS) entry which is preliminary data.</text>
</comment>
<dbReference type="Proteomes" id="UP000003288">
    <property type="component" value="Unassembled WGS sequence"/>
</dbReference>
<dbReference type="EMBL" id="ABCJ01000006">
    <property type="protein sequence ID" value="EDM23393.1"/>
    <property type="molecule type" value="Genomic_DNA"/>
</dbReference>
<evidence type="ECO:0000313" key="2">
    <source>
        <dbReference type="EMBL" id="EDM23393.1"/>
    </source>
</evidence>
<dbReference type="RefSeq" id="WP_007474900.1">
    <property type="nucleotide sequence ID" value="NZ_ABCJ01000006.1"/>
</dbReference>
<proteinExistence type="predicted"/>
<reference evidence="2 3" key="1">
    <citation type="journal article" date="2011" name="Stand. Genomic Sci.">
        <title>Draft genome sequence of Caminibacter mediatlanticus strain TB-2, an epsilonproteobacterium isolated from a deep-sea hydrothermal vent.</title>
        <authorList>
            <person name="Giovannelli D."/>
            <person name="Ferriera S."/>
            <person name="Johnson J."/>
            <person name="Kravitz S."/>
            <person name="Perez-Rodriguez I."/>
            <person name="Ricci J."/>
            <person name="O'Brien C."/>
            <person name="Voordeckers J.W."/>
            <person name="Bini E."/>
            <person name="Vetriani C."/>
        </authorList>
    </citation>
    <scope>NUCLEOTIDE SEQUENCE [LARGE SCALE GENOMIC DNA]</scope>
    <source>
        <strain evidence="2 3">TB-2</strain>
    </source>
</reference>
<dbReference type="NCBIfam" id="TIGR04219">
    <property type="entry name" value="OMP_w_GlyGly"/>
    <property type="match status" value="1"/>
</dbReference>
<evidence type="ECO:0000313" key="3">
    <source>
        <dbReference type="Proteomes" id="UP000003288"/>
    </source>
</evidence>
<evidence type="ECO:0008006" key="4">
    <source>
        <dbReference type="Google" id="ProtNLM"/>
    </source>
</evidence>
<evidence type="ECO:0000256" key="1">
    <source>
        <dbReference type="SAM" id="SignalP"/>
    </source>
</evidence>
<feature type="chain" id="PRO_5042548440" description="TIGR04219 family outer membrane beta-barrel protein" evidence="1">
    <location>
        <begin position="20"/>
        <end position="264"/>
    </location>
</feature>